<feature type="site" description="Deprotonates C-terminal active site Cys" evidence="3">
    <location>
        <position position="26"/>
    </location>
</feature>
<dbReference type="PROSITE" id="PS00194">
    <property type="entry name" value="THIOREDOXIN_1"/>
    <property type="match status" value="1"/>
</dbReference>
<evidence type="ECO:0000256" key="4">
    <source>
        <dbReference type="PIRSR" id="PIRSR000077-4"/>
    </source>
</evidence>
<dbReference type="Pfam" id="PF00085">
    <property type="entry name" value="Thioredoxin"/>
    <property type="match status" value="1"/>
</dbReference>
<feature type="site" description="Contributes to redox potential value" evidence="3">
    <location>
        <position position="33"/>
    </location>
</feature>
<keyword evidence="1 4" id="KW-1015">Disulfide bond</keyword>
<dbReference type="InterPro" id="IPR005746">
    <property type="entry name" value="Thioredoxin"/>
</dbReference>
<dbReference type="PANTHER" id="PTHR46115">
    <property type="entry name" value="THIOREDOXIN-LIKE PROTEIN 1"/>
    <property type="match status" value="1"/>
</dbReference>
<comment type="similarity">
    <text evidence="2">Belongs to the thioredoxin family.</text>
</comment>
<feature type="disulfide bond" description="Redox-active" evidence="4">
    <location>
        <begin position="32"/>
        <end position="35"/>
    </location>
</feature>
<proteinExistence type="inferred from homology"/>
<keyword evidence="4" id="KW-0676">Redox-active center</keyword>
<dbReference type="PIRSF" id="PIRSF000077">
    <property type="entry name" value="Thioredoxin"/>
    <property type="match status" value="1"/>
</dbReference>
<organism evidence="6 7">
    <name type="scientific">Aromia moschata</name>
    <dbReference type="NCBI Taxonomy" id="1265417"/>
    <lineage>
        <taxon>Eukaryota</taxon>
        <taxon>Metazoa</taxon>
        <taxon>Ecdysozoa</taxon>
        <taxon>Arthropoda</taxon>
        <taxon>Hexapoda</taxon>
        <taxon>Insecta</taxon>
        <taxon>Pterygota</taxon>
        <taxon>Neoptera</taxon>
        <taxon>Endopterygota</taxon>
        <taxon>Coleoptera</taxon>
        <taxon>Polyphaga</taxon>
        <taxon>Cucujiformia</taxon>
        <taxon>Chrysomeloidea</taxon>
        <taxon>Cerambycidae</taxon>
        <taxon>Cerambycinae</taxon>
        <taxon>Callichromatini</taxon>
        <taxon>Aromia</taxon>
    </lineage>
</organism>
<dbReference type="InterPro" id="IPR036249">
    <property type="entry name" value="Thioredoxin-like_sf"/>
</dbReference>
<gene>
    <name evidence="6" type="ORF">NQ318_016604</name>
</gene>
<dbReference type="GO" id="GO:0015035">
    <property type="term" value="F:protein-disulfide reductase activity"/>
    <property type="evidence" value="ECO:0007669"/>
    <property type="project" value="InterPro"/>
</dbReference>
<name>A0AAV8XXL2_9CUCU</name>
<dbReference type="CDD" id="cd02947">
    <property type="entry name" value="TRX_family"/>
    <property type="match status" value="1"/>
</dbReference>
<sequence length="105" mass="11922">MVTHIKHKGDLETKLNDAGDQLVIIDFSASWCGPCQMISPKLEELAQEYGDIHILKVDVDECEELAMEYNISAMPTFVIIRKKAIITTFSGADYEKLKHVIRVNR</sequence>
<dbReference type="Proteomes" id="UP001162162">
    <property type="component" value="Unassembled WGS sequence"/>
</dbReference>
<accession>A0AAV8XXL2</accession>
<reference evidence="6" key="1">
    <citation type="journal article" date="2023" name="Insect Mol. Biol.">
        <title>Genome sequencing provides insights into the evolution of gene families encoding plant cell wall-degrading enzymes in longhorned beetles.</title>
        <authorList>
            <person name="Shin N.R."/>
            <person name="Okamura Y."/>
            <person name="Kirsch R."/>
            <person name="Pauchet Y."/>
        </authorList>
    </citation>
    <scope>NUCLEOTIDE SEQUENCE</scope>
    <source>
        <strain evidence="6">AMC_N1</strain>
    </source>
</reference>
<dbReference type="PRINTS" id="PR00421">
    <property type="entry name" value="THIOREDOXIN"/>
</dbReference>
<dbReference type="AlphaFoldDB" id="A0AAV8XXL2"/>
<evidence type="ECO:0000313" key="6">
    <source>
        <dbReference type="EMBL" id="KAJ8943626.1"/>
    </source>
</evidence>
<feature type="domain" description="Thioredoxin" evidence="5">
    <location>
        <begin position="1"/>
        <end position="105"/>
    </location>
</feature>
<dbReference type="InterPro" id="IPR017937">
    <property type="entry name" value="Thioredoxin_CS"/>
</dbReference>
<comment type="caution">
    <text evidence="6">The sequence shown here is derived from an EMBL/GenBank/DDBJ whole genome shotgun (WGS) entry which is preliminary data.</text>
</comment>
<evidence type="ECO:0000259" key="5">
    <source>
        <dbReference type="PROSITE" id="PS51352"/>
    </source>
</evidence>
<evidence type="ECO:0000256" key="1">
    <source>
        <dbReference type="ARBA" id="ARBA00023157"/>
    </source>
</evidence>
<dbReference type="Gene3D" id="3.40.30.10">
    <property type="entry name" value="Glutaredoxin"/>
    <property type="match status" value="1"/>
</dbReference>
<keyword evidence="7" id="KW-1185">Reference proteome</keyword>
<protein>
    <recommendedName>
        <fullName evidence="2">Thioredoxin</fullName>
    </recommendedName>
</protein>
<feature type="active site" description="Nucleophile" evidence="3">
    <location>
        <position position="32"/>
    </location>
</feature>
<dbReference type="PROSITE" id="PS51352">
    <property type="entry name" value="THIOREDOXIN_2"/>
    <property type="match status" value="1"/>
</dbReference>
<evidence type="ECO:0000256" key="3">
    <source>
        <dbReference type="PIRSR" id="PIRSR000077-1"/>
    </source>
</evidence>
<dbReference type="InterPro" id="IPR013766">
    <property type="entry name" value="Thioredoxin_domain"/>
</dbReference>
<evidence type="ECO:0000256" key="2">
    <source>
        <dbReference type="PIRNR" id="PIRNR000077"/>
    </source>
</evidence>
<feature type="site" description="Contributes to redox potential value" evidence="3">
    <location>
        <position position="34"/>
    </location>
</feature>
<dbReference type="SUPFAM" id="SSF52833">
    <property type="entry name" value="Thioredoxin-like"/>
    <property type="match status" value="1"/>
</dbReference>
<feature type="active site" description="Nucleophile" evidence="3">
    <location>
        <position position="35"/>
    </location>
</feature>
<dbReference type="EMBL" id="JAPWTK010000283">
    <property type="protein sequence ID" value="KAJ8943626.1"/>
    <property type="molecule type" value="Genomic_DNA"/>
</dbReference>
<evidence type="ECO:0000313" key="7">
    <source>
        <dbReference type="Proteomes" id="UP001162162"/>
    </source>
</evidence>